<protein>
    <recommendedName>
        <fullName evidence="2">DUF4097 domain-containing protein</fullName>
    </recommendedName>
</protein>
<proteinExistence type="predicted"/>
<feature type="domain" description="DUF4097" evidence="2">
    <location>
        <begin position="129"/>
        <end position="217"/>
    </location>
</feature>
<evidence type="ECO:0000259" key="2">
    <source>
        <dbReference type="Pfam" id="PF13349"/>
    </source>
</evidence>
<name>A0A1B1Z321_9BACL</name>
<reference evidence="3 4" key="1">
    <citation type="submission" date="2016-08" db="EMBL/GenBank/DDBJ databases">
        <title>Complete genome sequence of Fictibacillus arsenicus G25-54, a strain with toxicity to nematodes and a potential arsenic-resistance activity.</title>
        <authorList>
            <person name="Zheng Z."/>
        </authorList>
    </citation>
    <scope>NUCLEOTIDE SEQUENCE [LARGE SCALE GENOMIC DNA]</scope>
    <source>
        <strain evidence="3 4">G25-54</strain>
    </source>
</reference>
<keyword evidence="1" id="KW-0812">Transmembrane</keyword>
<dbReference type="InterPro" id="IPR025164">
    <property type="entry name" value="Toastrack_DUF4097"/>
</dbReference>
<gene>
    <name evidence="3" type="ORF">ABE41_007560</name>
</gene>
<keyword evidence="1" id="KW-0472">Membrane</keyword>
<dbReference type="KEGG" id="far:ABE41_007560"/>
<dbReference type="OrthoDB" id="2965133at2"/>
<keyword evidence="4" id="KW-1185">Reference proteome</keyword>
<accession>A0A1B1Z321</accession>
<feature type="transmembrane region" description="Helical" evidence="1">
    <location>
        <begin position="6"/>
        <end position="27"/>
    </location>
</feature>
<dbReference type="Proteomes" id="UP000077412">
    <property type="component" value="Chromosome"/>
</dbReference>
<evidence type="ECO:0000313" key="4">
    <source>
        <dbReference type="Proteomes" id="UP000077412"/>
    </source>
</evidence>
<dbReference type="STRING" id="255247.ABE41_007560"/>
<evidence type="ECO:0000256" key="1">
    <source>
        <dbReference type="SAM" id="Phobius"/>
    </source>
</evidence>
<dbReference type="Pfam" id="PF13349">
    <property type="entry name" value="DUF4097"/>
    <property type="match status" value="1"/>
</dbReference>
<organism evidence="3 4">
    <name type="scientific">Fictibacillus arsenicus</name>
    <dbReference type="NCBI Taxonomy" id="255247"/>
    <lineage>
        <taxon>Bacteria</taxon>
        <taxon>Bacillati</taxon>
        <taxon>Bacillota</taxon>
        <taxon>Bacilli</taxon>
        <taxon>Bacillales</taxon>
        <taxon>Fictibacillaceae</taxon>
        <taxon>Fictibacillus</taxon>
    </lineage>
</organism>
<sequence length="254" mass="28043">MNIKKIIRIAFILIGVSIAGNAVLFVMGESPFNFAKINEKRSISAENIDDIEVSTSIADVTVRPHDGDKIEIYLKGSVEKKNEDNLKFSLTNKKNKIIIETAEQQKRHYFSVFSGDYELSIKLPRDEFKRLQVNSDAASITLNEVKAEHIDITTDVGNIFLNDVVGAVSAKSDVGDIDVVLQKIEKDITAKSDVGDITIKTKQEPKQLRTHLSNSIGEELVKLPNMKNGTIGIGGPLVVLKSDVGDLALMMFEE</sequence>
<evidence type="ECO:0000313" key="3">
    <source>
        <dbReference type="EMBL" id="ANX11862.1"/>
    </source>
</evidence>
<dbReference type="RefSeq" id="WP_066288348.1">
    <property type="nucleotide sequence ID" value="NZ_CP016761.1"/>
</dbReference>
<dbReference type="AlphaFoldDB" id="A0A1B1Z321"/>
<keyword evidence="1" id="KW-1133">Transmembrane helix</keyword>
<dbReference type="EMBL" id="CP016761">
    <property type="protein sequence ID" value="ANX11862.1"/>
    <property type="molecule type" value="Genomic_DNA"/>
</dbReference>